<dbReference type="SUPFAM" id="SSF57997">
    <property type="entry name" value="Tropomyosin"/>
    <property type="match status" value="1"/>
</dbReference>
<proteinExistence type="predicted"/>
<dbReference type="Proteomes" id="UP001318040">
    <property type="component" value="Unplaced"/>
</dbReference>
<reference evidence="3" key="1">
    <citation type="submission" date="2025-08" db="UniProtKB">
        <authorList>
            <consortium name="RefSeq"/>
        </authorList>
    </citation>
    <scope>IDENTIFICATION</scope>
    <source>
        <tissue evidence="3">Sperm</tissue>
    </source>
</reference>
<evidence type="ECO:0000313" key="3">
    <source>
        <dbReference type="RefSeq" id="XP_032801486.1"/>
    </source>
</evidence>
<dbReference type="KEGG" id="pmrn:116938479"/>
<protein>
    <submittedName>
        <fullName evidence="3">Centrosomal protein of 85 kDa-like</fullName>
    </submittedName>
</protein>
<feature type="region of interest" description="Disordered" evidence="1">
    <location>
        <begin position="39"/>
        <end position="76"/>
    </location>
</feature>
<evidence type="ECO:0000256" key="1">
    <source>
        <dbReference type="SAM" id="MobiDB-lite"/>
    </source>
</evidence>
<sequence>MAVHDDDGDDYDGKTNVACIKAQEDEDTITRLREELKASKEELAASEAERASAQPELSTPQQGLSALQDQLTTSQAENEDTLRQLFERSQELGSLHAGILWYQRMLAELHTELEQYRGNAQIARSQLQHLDMLRQQSEAELIEKNEHLGSLQVGILGYQRVVAELHAELAPCQENLQSIHCQLQDLQVLHQQSEAKLIDRNWQLESLQAEIQWYQRVVAELHAELAPYRDNEQSEHSEQQRLQSEVEVSAQHSRIAHTHTYIICV</sequence>
<evidence type="ECO:0000313" key="2">
    <source>
        <dbReference type="Proteomes" id="UP001318040"/>
    </source>
</evidence>
<feature type="compositionally biased region" description="Polar residues" evidence="1">
    <location>
        <begin position="55"/>
        <end position="76"/>
    </location>
</feature>
<organism evidence="2 3">
    <name type="scientific">Petromyzon marinus</name>
    <name type="common">Sea lamprey</name>
    <dbReference type="NCBI Taxonomy" id="7757"/>
    <lineage>
        <taxon>Eukaryota</taxon>
        <taxon>Metazoa</taxon>
        <taxon>Chordata</taxon>
        <taxon>Craniata</taxon>
        <taxon>Vertebrata</taxon>
        <taxon>Cyclostomata</taxon>
        <taxon>Hyperoartia</taxon>
        <taxon>Petromyzontiformes</taxon>
        <taxon>Petromyzontidae</taxon>
        <taxon>Petromyzon</taxon>
    </lineage>
</organism>
<gene>
    <name evidence="3" type="primary">LOC116938479</name>
</gene>
<dbReference type="RefSeq" id="XP_032801486.1">
    <property type="nucleotide sequence ID" value="XM_032945595.1"/>
</dbReference>
<dbReference type="AlphaFoldDB" id="A0AAJ7WKV6"/>
<feature type="compositionally biased region" description="Basic and acidic residues" evidence="1">
    <location>
        <begin position="39"/>
        <end position="50"/>
    </location>
</feature>
<accession>A0AAJ7WKV6</accession>
<keyword evidence="2" id="KW-1185">Reference proteome</keyword>
<name>A0AAJ7WKV6_PETMA</name>